<dbReference type="PANTHER" id="PTHR43767">
    <property type="entry name" value="LONG-CHAIN-FATTY-ACID--COA LIGASE"/>
    <property type="match status" value="1"/>
</dbReference>
<dbReference type="Pfam" id="PF13193">
    <property type="entry name" value="AMP-binding_C"/>
    <property type="match status" value="1"/>
</dbReference>
<evidence type="ECO:0000313" key="4">
    <source>
        <dbReference type="Proteomes" id="UP001200110"/>
    </source>
</evidence>
<dbReference type="Gene3D" id="3.40.50.12780">
    <property type="entry name" value="N-terminal domain of ligase-like"/>
    <property type="match status" value="1"/>
</dbReference>
<evidence type="ECO:0000313" key="3">
    <source>
        <dbReference type="EMBL" id="MCF8587304.1"/>
    </source>
</evidence>
<feature type="domain" description="AMP-binding enzyme C-terminal" evidence="2">
    <location>
        <begin position="406"/>
        <end position="482"/>
    </location>
</feature>
<dbReference type="Gene3D" id="3.30.300.30">
    <property type="match status" value="1"/>
</dbReference>
<dbReference type="CDD" id="cd04433">
    <property type="entry name" value="AFD_class_I"/>
    <property type="match status" value="1"/>
</dbReference>
<dbReference type="InterPro" id="IPR025110">
    <property type="entry name" value="AMP-bd_C"/>
</dbReference>
<name>A0ABS9IP26_9ACTN</name>
<dbReference type="InterPro" id="IPR045851">
    <property type="entry name" value="AMP-bd_C_sf"/>
</dbReference>
<dbReference type="SUPFAM" id="SSF56801">
    <property type="entry name" value="Acetyl-CoA synthetase-like"/>
    <property type="match status" value="1"/>
</dbReference>
<dbReference type="PANTHER" id="PTHR43767:SF1">
    <property type="entry name" value="NONRIBOSOMAL PEPTIDE SYNTHASE PES1 (EUROFUNG)-RELATED"/>
    <property type="match status" value="1"/>
</dbReference>
<accession>A0ABS9IP26</accession>
<proteinExistence type="predicted"/>
<comment type="caution">
    <text evidence="3">The sequence shown here is derived from an EMBL/GenBank/DDBJ whole genome shotgun (WGS) entry which is preliminary data.</text>
</comment>
<dbReference type="InterPro" id="IPR042099">
    <property type="entry name" value="ANL_N_sf"/>
</dbReference>
<dbReference type="Proteomes" id="UP001200110">
    <property type="component" value="Unassembled WGS sequence"/>
</dbReference>
<sequence>MTSRSRFNELLSEAPADAEAIEFDERWRTWGDLQRIDAALDEWLTGHGLGAGTRVGIVLENRPEHVGVLLSLIARDRCIVTLSALQPPRRLSEDIRRADLPVLVGSPAALAGAGVLDAAGDAPVLELTEAGIREIEAGSGAQRPTNSSPGVIVEMLTSGTTGPPKRVLLSEKQFDTAISTSVPAPPEDRLFRRGVTLVVTPLVHIGGFWGALGPIYAGRRICLMGKFVLDPWLRAIERHRPRATGLVPAALRTILTEGVPAQSLEGIDVVTTGTTACPPELIDSFLDTYGIRVLPTYGATEFAGAVAYWTKPLHERWWATKAGSAGKPIPGVTLRITDDEGVDIGREKQGLLEIRTAQSPVGADAWLRTSDLATIDEDGFLWIQGRADDAIVRGGFKVHPDAVRKVLESHPAVEEAAVAPLPDERLGQVPVAAVELVSGESADDRSALVDELVALCRQQLLPYEVPVHISVLSALPRTPSSKVSRVDLLELVSADLGRTAPV</sequence>
<protein>
    <submittedName>
        <fullName evidence="3">Acyl--CoA ligase</fullName>
    </submittedName>
</protein>
<keyword evidence="3" id="KW-0436">Ligase</keyword>
<evidence type="ECO:0000259" key="1">
    <source>
        <dbReference type="Pfam" id="PF00501"/>
    </source>
</evidence>
<feature type="domain" description="AMP-dependent synthetase/ligase" evidence="1">
    <location>
        <begin position="14"/>
        <end position="357"/>
    </location>
</feature>
<dbReference type="EMBL" id="JAKKOR010000001">
    <property type="protein sequence ID" value="MCF8587304.1"/>
    <property type="molecule type" value="Genomic_DNA"/>
</dbReference>
<dbReference type="Pfam" id="PF00501">
    <property type="entry name" value="AMP-binding"/>
    <property type="match status" value="1"/>
</dbReference>
<reference evidence="3 4" key="1">
    <citation type="submission" date="2022-01" db="EMBL/GenBank/DDBJ databases">
        <authorList>
            <person name="Huang Y."/>
        </authorList>
    </citation>
    <scope>NUCLEOTIDE SEQUENCE [LARGE SCALE GENOMIC DNA]</scope>
    <source>
        <strain evidence="3 4">HY366</strain>
    </source>
</reference>
<gene>
    <name evidence="3" type="ORF">L5G33_02340</name>
</gene>
<dbReference type="InterPro" id="IPR050237">
    <property type="entry name" value="ATP-dep_AMP-bd_enzyme"/>
</dbReference>
<organism evidence="3 4">
    <name type="scientific">Gordonia liuliyuniae</name>
    <dbReference type="NCBI Taxonomy" id="2911517"/>
    <lineage>
        <taxon>Bacteria</taxon>
        <taxon>Bacillati</taxon>
        <taxon>Actinomycetota</taxon>
        <taxon>Actinomycetes</taxon>
        <taxon>Mycobacteriales</taxon>
        <taxon>Gordoniaceae</taxon>
        <taxon>Gordonia</taxon>
    </lineage>
</organism>
<dbReference type="InterPro" id="IPR000873">
    <property type="entry name" value="AMP-dep_synth/lig_dom"/>
</dbReference>
<dbReference type="GO" id="GO:0016874">
    <property type="term" value="F:ligase activity"/>
    <property type="evidence" value="ECO:0007669"/>
    <property type="project" value="UniProtKB-KW"/>
</dbReference>
<evidence type="ECO:0000259" key="2">
    <source>
        <dbReference type="Pfam" id="PF13193"/>
    </source>
</evidence>
<dbReference type="RefSeq" id="WP_236996520.1">
    <property type="nucleotide sequence ID" value="NZ_JAKKOR010000001.1"/>
</dbReference>
<keyword evidence="4" id="KW-1185">Reference proteome</keyword>